<evidence type="ECO:0000313" key="2">
    <source>
        <dbReference type="EMBL" id="MCT4701460.1"/>
    </source>
</evidence>
<dbReference type="RefSeq" id="WP_271122291.1">
    <property type="nucleotide sequence ID" value="NZ_JALHAN010000061.1"/>
</dbReference>
<dbReference type="EMBL" id="JALHAP010000074">
    <property type="protein sequence ID" value="MCT4701460.1"/>
    <property type="molecule type" value="Genomic_DNA"/>
</dbReference>
<accession>A0A9X2W5J3</accession>
<protein>
    <submittedName>
        <fullName evidence="2">Nuclear transport factor 2 family protein</fullName>
    </submittedName>
</protein>
<evidence type="ECO:0000313" key="3">
    <source>
        <dbReference type="Proteomes" id="UP001150641"/>
    </source>
</evidence>
<feature type="domain" description="SnoaL-like" evidence="1">
    <location>
        <begin position="12"/>
        <end position="95"/>
    </location>
</feature>
<dbReference type="Gene3D" id="3.10.450.50">
    <property type="match status" value="1"/>
</dbReference>
<name>A0A9X2W5J3_9ENTR</name>
<dbReference type="InterPro" id="IPR032710">
    <property type="entry name" value="NTF2-like_dom_sf"/>
</dbReference>
<gene>
    <name evidence="2" type="ORF">MUA00_06535</name>
</gene>
<dbReference type="Proteomes" id="UP001150641">
    <property type="component" value="Unassembled WGS sequence"/>
</dbReference>
<keyword evidence="3" id="KW-1185">Reference proteome</keyword>
<sequence length="108" mass="12031">MNLPLPGPVSLYFDIGNGSDIAQITRCFMHDAVVTDEKQTYRGLDAILAWKYEAKKKFEYSVEPLSISRDGDRLTVTANVVGNFPGSPVQLDHVFNLTGDKINSLEIR</sequence>
<dbReference type="InterPro" id="IPR037401">
    <property type="entry name" value="SnoaL-like"/>
</dbReference>
<dbReference type="Pfam" id="PF12680">
    <property type="entry name" value="SnoaL_2"/>
    <property type="match status" value="1"/>
</dbReference>
<proteinExistence type="predicted"/>
<comment type="caution">
    <text evidence="2">The sequence shown here is derived from an EMBL/GenBank/DDBJ whole genome shotgun (WGS) entry which is preliminary data.</text>
</comment>
<reference evidence="2" key="1">
    <citation type="submission" date="2022-03" db="EMBL/GenBank/DDBJ databases">
        <title>Proposal of a novel genus Dryocolo and two novel species.</title>
        <authorList>
            <person name="Maddock D.W."/>
            <person name="Brady C.L."/>
            <person name="Denman S."/>
            <person name="Arnold D."/>
        </authorList>
    </citation>
    <scope>NUCLEOTIDE SEQUENCE</scope>
    <source>
        <strain evidence="2">H6W4</strain>
    </source>
</reference>
<organism evidence="2 3">
    <name type="scientific">Dryocola boscaweniae</name>
    <dbReference type="NCBI Taxonomy" id="2925397"/>
    <lineage>
        <taxon>Bacteria</taxon>
        <taxon>Pseudomonadati</taxon>
        <taxon>Pseudomonadota</taxon>
        <taxon>Gammaproteobacteria</taxon>
        <taxon>Enterobacterales</taxon>
        <taxon>Enterobacteriaceae</taxon>
        <taxon>Dryocola</taxon>
    </lineage>
</organism>
<dbReference type="SUPFAM" id="SSF54427">
    <property type="entry name" value="NTF2-like"/>
    <property type="match status" value="1"/>
</dbReference>
<evidence type="ECO:0000259" key="1">
    <source>
        <dbReference type="Pfam" id="PF12680"/>
    </source>
</evidence>
<dbReference type="AlphaFoldDB" id="A0A9X2W5J3"/>